<dbReference type="EMBL" id="JACJTA010000147">
    <property type="protein sequence ID" value="MBD2609342.1"/>
    <property type="molecule type" value="Genomic_DNA"/>
</dbReference>
<dbReference type="Pfam" id="PF08808">
    <property type="entry name" value="RES"/>
    <property type="match status" value="1"/>
</dbReference>
<sequence>MKLVKIILPSLSRANQADPIFYTLEKDTKIYRIFTKKYYSSALSFRYWGPLHRFDHQRGNPPRSDYKARKCQPCEDRERGICYVAPKFSSCLVEVFGDIPEAAEITEEHLFAILTAKRDLKLLDIRNNGAMRAGANDATLAKTNRRIVTQAWSRLFYEYEAKYPEIYGIIYGNAHNNEDAIAFYERGKKHFNCKQEDVLSLADPDLRRYVLSAAKDNNLKVIFPEWSESTDLQHFKRVIYSYGTRI</sequence>
<protein>
    <submittedName>
        <fullName evidence="2">RES domain-containing protein</fullName>
    </submittedName>
</protein>
<accession>A0ABR8H1W9</accession>
<dbReference type="Proteomes" id="UP000660380">
    <property type="component" value="Unassembled WGS sequence"/>
</dbReference>
<comment type="caution">
    <text evidence="2">The sequence shown here is derived from an EMBL/GenBank/DDBJ whole genome shotgun (WGS) entry which is preliminary data.</text>
</comment>
<proteinExistence type="predicted"/>
<feature type="domain" description="RES" evidence="1">
    <location>
        <begin position="30"/>
        <end position="194"/>
    </location>
</feature>
<organism evidence="2 3">
    <name type="scientific">Scytonema hofmannii FACHB-248</name>
    <dbReference type="NCBI Taxonomy" id="1842502"/>
    <lineage>
        <taxon>Bacteria</taxon>
        <taxon>Bacillati</taxon>
        <taxon>Cyanobacteriota</taxon>
        <taxon>Cyanophyceae</taxon>
        <taxon>Nostocales</taxon>
        <taxon>Scytonemataceae</taxon>
        <taxon>Scytonema</taxon>
    </lineage>
</organism>
<reference evidence="2 3" key="1">
    <citation type="journal article" date="2020" name="ISME J.">
        <title>Comparative genomics reveals insights into cyanobacterial evolution and habitat adaptation.</title>
        <authorList>
            <person name="Chen M.Y."/>
            <person name="Teng W.K."/>
            <person name="Zhao L."/>
            <person name="Hu C.X."/>
            <person name="Zhou Y.K."/>
            <person name="Han B.P."/>
            <person name="Song L.R."/>
            <person name="Shu W.S."/>
        </authorList>
    </citation>
    <scope>NUCLEOTIDE SEQUENCE [LARGE SCALE GENOMIC DNA]</scope>
    <source>
        <strain evidence="2 3">FACHB-248</strain>
    </source>
</reference>
<evidence type="ECO:0000313" key="3">
    <source>
        <dbReference type="Proteomes" id="UP000660380"/>
    </source>
</evidence>
<keyword evidence="3" id="KW-1185">Reference proteome</keyword>
<name>A0ABR8H1W9_9CYAN</name>
<evidence type="ECO:0000313" key="2">
    <source>
        <dbReference type="EMBL" id="MBD2609342.1"/>
    </source>
</evidence>
<dbReference type="InterPro" id="IPR014914">
    <property type="entry name" value="RES_dom"/>
</dbReference>
<gene>
    <name evidence="2" type="ORF">H6G81_33825</name>
</gene>
<evidence type="ECO:0000259" key="1">
    <source>
        <dbReference type="Pfam" id="PF08808"/>
    </source>
</evidence>